<dbReference type="EMBL" id="STGW01000008">
    <property type="protein sequence ID" value="THV11219.1"/>
    <property type="molecule type" value="Genomic_DNA"/>
</dbReference>
<dbReference type="PRINTS" id="PR00038">
    <property type="entry name" value="HTHLUXR"/>
</dbReference>
<keyword evidence="5" id="KW-1185">Reference proteome</keyword>
<evidence type="ECO:0000259" key="3">
    <source>
        <dbReference type="PROSITE" id="PS50043"/>
    </source>
</evidence>
<dbReference type="GO" id="GO:0003677">
    <property type="term" value="F:DNA binding"/>
    <property type="evidence" value="ECO:0007669"/>
    <property type="project" value="InterPro"/>
</dbReference>
<gene>
    <name evidence="4" type="ORF">E9934_13085</name>
</gene>
<dbReference type="Gene3D" id="3.40.50.300">
    <property type="entry name" value="P-loop containing nucleotide triphosphate hydrolases"/>
    <property type="match status" value="1"/>
</dbReference>
<feature type="domain" description="HTH luxR-type" evidence="3">
    <location>
        <begin position="800"/>
        <end position="864"/>
    </location>
</feature>
<dbReference type="InterPro" id="IPR027417">
    <property type="entry name" value="P-loop_NTPase"/>
</dbReference>
<dbReference type="InterPro" id="IPR007111">
    <property type="entry name" value="NACHT_NTPase"/>
</dbReference>
<dbReference type="InterPro" id="IPR016032">
    <property type="entry name" value="Sig_transdc_resp-reg_C-effctor"/>
</dbReference>
<comment type="caution">
    <text evidence="4">The sequence shown here is derived from an EMBL/GenBank/DDBJ whole genome shotgun (WGS) entry which is preliminary data.</text>
</comment>
<dbReference type="InterPro" id="IPR000792">
    <property type="entry name" value="Tscrpt_reg_LuxR_C"/>
</dbReference>
<dbReference type="PANTHER" id="PTHR16305">
    <property type="entry name" value="TESTICULAR SOLUBLE ADENYLYL CYCLASE"/>
    <property type="match status" value="1"/>
</dbReference>
<evidence type="ECO:0000313" key="5">
    <source>
        <dbReference type="Proteomes" id="UP000307087"/>
    </source>
</evidence>
<dbReference type="Pfam" id="PF05729">
    <property type="entry name" value="NACHT"/>
    <property type="match status" value="1"/>
</dbReference>
<name>A0A4S8N8G3_9ACTN</name>
<evidence type="ECO:0000313" key="4">
    <source>
        <dbReference type="EMBL" id="THV11219.1"/>
    </source>
</evidence>
<dbReference type="PANTHER" id="PTHR16305:SF35">
    <property type="entry name" value="TRANSCRIPTIONAL ACTIVATOR DOMAIN"/>
    <property type="match status" value="1"/>
</dbReference>
<reference evidence="4 5" key="1">
    <citation type="journal article" date="2009" name="Int. J. Syst. Evol. Microbiol.">
        <title>Nocardioides caeni sp. nov., isolated from wastewater.</title>
        <authorList>
            <person name="Yoon J.H."/>
            <person name="Kang S.J."/>
            <person name="Park S."/>
            <person name="Kim W."/>
            <person name="Oh T.K."/>
        </authorList>
    </citation>
    <scope>NUCLEOTIDE SEQUENCE [LARGE SCALE GENOMIC DNA]</scope>
    <source>
        <strain evidence="4 5">DSM 23134</strain>
    </source>
</reference>
<keyword evidence="1" id="KW-0547">Nucleotide-binding</keyword>
<proteinExistence type="predicted"/>
<dbReference type="SUPFAM" id="SSF46894">
    <property type="entry name" value="C-terminal effector domain of the bipartite response regulators"/>
    <property type="match status" value="1"/>
</dbReference>
<dbReference type="Proteomes" id="UP000307087">
    <property type="component" value="Unassembled WGS sequence"/>
</dbReference>
<evidence type="ECO:0000256" key="2">
    <source>
        <dbReference type="ARBA" id="ARBA00022840"/>
    </source>
</evidence>
<evidence type="ECO:0000256" key="1">
    <source>
        <dbReference type="ARBA" id="ARBA00022741"/>
    </source>
</evidence>
<accession>A0A4S8N8G3</accession>
<dbReference type="GO" id="GO:0005524">
    <property type="term" value="F:ATP binding"/>
    <property type="evidence" value="ECO:0007669"/>
    <property type="project" value="UniProtKB-KW"/>
</dbReference>
<dbReference type="GO" id="GO:0005737">
    <property type="term" value="C:cytoplasm"/>
    <property type="evidence" value="ECO:0007669"/>
    <property type="project" value="TreeGrafter"/>
</dbReference>
<keyword evidence="2" id="KW-0067">ATP-binding</keyword>
<dbReference type="GO" id="GO:0006355">
    <property type="term" value="P:regulation of DNA-templated transcription"/>
    <property type="evidence" value="ECO:0007669"/>
    <property type="project" value="InterPro"/>
</dbReference>
<dbReference type="SUPFAM" id="SSF52540">
    <property type="entry name" value="P-loop containing nucleoside triphosphate hydrolases"/>
    <property type="match status" value="1"/>
</dbReference>
<sequence length="864" mass="92721">MLRRMPWPILDRPDVEDRLDRSLRAAPPRAVLLRGTSGVGKTTLARRLGERWSRQGRATTVLPIIGLAELQDAPLAPFVPLLRPLGLRYQEPAGLTARDLIASIGTRARQVLVVVDDAPLLDSTSAAVVHQLVRAFGVAAVMTARTEHGLHGPLERLAVEDALETIDLDGLTRIDVDDLLRRRLGATVRPDDVTRLHEQTGGNPLHLRELVDFAERRGLLRRVGAGVEIDQVALPLDLHTSIADRLSDLPPDALAVLRIVALGASTPRSVLLPTAEEQRLALDLVARNLVELRGDILRVAHPTFAEAVTAGLDTARREAVVDTVAGRLEASGDDGLRFTAVRLRCDTAAGAGRADLAWAVRHAFSMGAHLVAHELGGRLRSADGQAPPFGTAVDEASALSFLGRHDEAEAAFTRAEATATTSADLALLASRWGSHRAYRRFDVAAALVLAARLAPRLDASDRALLEPEIRTWRILNGEAPGGAGDPLPAGEGAAPEVAVRGAISAVMLDSMSGRLGGEAADVLARIEREQGILDPFAAAMVHIQQYFLLLSQGRGEEAARVCEEQRVTCTPDAVGMWSLTLGIHRMYGGRLADALALAELAVAQLRWRDPLGFLGFAVALQANVAAQLGRDGVARELLATLVPSQVADPKTALQRSEALAWLTARSGDPAAAARLVVETARAAAEAGHDLVAAISLSVCLRVGQARQAAGLLVEIHGRVGTGLGLYDDLTALAGALDTAAPDPVRAVAAQLARAGMEATAIDALRLAEQMPDARARPEVLRRLQRSRRDLEQHSDVRPWHVDDTDVLTDREWEIVDLVCQRLASREIAERLVLSVRTVDNHLAKVYRKLGVSGRAELRRLLDES</sequence>
<dbReference type="SMART" id="SM00421">
    <property type="entry name" value="HTH_LUXR"/>
    <property type="match status" value="1"/>
</dbReference>
<dbReference type="AlphaFoldDB" id="A0A4S8N8G3"/>
<dbReference type="Pfam" id="PF00196">
    <property type="entry name" value="GerE"/>
    <property type="match status" value="1"/>
</dbReference>
<dbReference type="InterPro" id="IPR036388">
    <property type="entry name" value="WH-like_DNA-bd_sf"/>
</dbReference>
<dbReference type="CDD" id="cd06170">
    <property type="entry name" value="LuxR_C_like"/>
    <property type="match status" value="1"/>
</dbReference>
<protein>
    <submittedName>
        <fullName evidence="4">NACHT domain-containing protein</fullName>
    </submittedName>
</protein>
<organism evidence="4 5">
    <name type="scientific">Nocardioides caeni</name>
    <dbReference type="NCBI Taxonomy" id="574700"/>
    <lineage>
        <taxon>Bacteria</taxon>
        <taxon>Bacillati</taxon>
        <taxon>Actinomycetota</taxon>
        <taxon>Actinomycetes</taxon>
        <taxon>Propionibacteriales</taxon>
        <taxon>Nocardioidaceae</taxon>
        <taxon>Nocardioides</taxon>
    </lineage>
</organism>
<dbReference type="GO" id="GO:0004016">
    <property type="term" value="F:adenylate cyclase activity"/>
    <property type="evidence" value="ECO:0007669"/>
    <property type="project" value="TreeGrafter"/>
</dbReference>
<dbReference type="PROSITE" id="PS50043">
    <property type="entry name" value="HTH_LUXR_2"/>
    <property type="match status" value="1"/>
</dbReference>
<dbReference type="Gene3D" id="1.10.10.10">
    <property type="entry name" value="Winged helix-like DNA-binding domain superfamily/Winged helix DNA-binding domain"/>
    <property type="match status" value="1"/>
</dbReference>